<evidence type="ECO:0000256" key="1">
    <source>
        <dbReference type="SAM" id="MobiDB-lite"/>
    </source>
</evidence>
<organism evidence="2 3">
    <name type="scientific">Nocardiopsis kunsanensis</name>
    <dbReference type="NCBI Taxonomy" id="141693"/>
    <lineage>
        <taxon>Bacteria</taxon>
        <taxon>Bacillati</taxon>
        <taxon>Actinomycetota</taxon>
        <taxon>Actinomycetes</taxon>
        <taxon>Streptosporangiales</taxon>
        <taxon>Nocardiopsidaceae</taxon>
        <taxon>Nocardiopsis</taxon>
    </lineage>
</organism>
<sequence>MAPRYLSLSELERVRRRAEENLRERRPHHKRRPRRANRVRTYVSDPAGDLAPLALAVRRYLAQGAA</sequence>
<gene>
    <name evidence="2" type="ORF">GCM10007147_34170</name>
</gene>
<protein>
    <submittedName>
        <fullName evidence="2">Uncharacterized protein</fullName>
    </submittedName>
</protein>
<evidence type="ECO:0000313" key="2">
    <source>
        <dbReference type="EMBL" id="GHD31362.1"/>
    </source>
</evidence>
<dbReference type="AlphaFoldDB" id="A0A918XHV4"/>
<feature type="compositionally biased region" description="Basic residues" evidence="1">
    <location>
        <begin position="25"/>
        <end position="38"/>
    </location>
</feature>
<accession>A0A918XHV4</accession>
<comment type="caution">
    <text evidence="2">The sequence shown here is derived from an EMBL/GenBank/DDBJ whole genome shotgun (WGS) entry which is preliminary data.</text>
</comment>
<name>A0A918XHV4_9ACTN</name>
<dbReference type="EMBL" id="BMXL01000020">
    <property type="protein sequence ID" value="GHD31362.1"/>
    <property type="molecule type" value="Genomic_DNA"/>
</dbReference>
<dbReference type="RefSeq" id="WP_193518310.1">
    <property type="nucleotide sequence ID" value="NZ_BMXL01000020.1"/>
</dbReference>
<reference evidence="2 3" key="1">
    <citation type="journal article" date="2014" name="Int. J. Syst. Evol. Microbiol.">
        <title>Complete genome sequence of Corynebacterium casei LMG S-19264T (=DSM 44701T), isolated from a smear-ripened cheese.</title>
        <authorList>
            <consortium name="US DOE Joint Genome Institute (JGI-PGF)"/>
            <person name="Walter F."/>
            <person name="Albersmeier A."/>
            <person name="Kalinowski J."/>
            <person name="Ruckert C."/>
        </authorList>
    </citation>
    <scope>NUCLEOTIDE SEQUENCE [LARGE SCALE GENOMIC DNA]</scope>
    <source>
        <strain evidence="2 3">KCTC 19473</strain>
    </source>
</reference>
<keyword evidence="3" id="KW-1185">Reference proteome</keyword>
<feature type="region of interest" description="Disordered" evidence="1">
    <location>
        <begin position="20"/>
        <end position="40"/>
    </location>
</feature>
<dbReference type="Proteomes" id="UP000654947">
    <property type="component" value="Unassembled WGS sequence"/>
</dbReference>
<proteinExistence type="predicted"/>
<evidence type="ECO:0000313" key="3">
    <source>
        <dbReference type="Proteomes" id="UP000654947"/>
    </source>
</evidence>